<dbReference type="HAMAP" id="MF_00296">
    <property type="entry name" value="MetX_acyltransf"/>
    <property type="match status" value="1"/>
</dbReference>
<dbReference type="PANTHER" id="PTHR32268:SF11">
    <property type="entry name" value="HOMOSERINE O-ACETYLTRANSFERASE"/>
    <property type="match status" value="1"/>
</dbReference>
<evidence type="ECO:0000259" key="4">
    <source>
        <dbReference type="Pfam" id="PF00561"/>
    </source>
</evidence>
<feature type="domain" description="AB hydrolase-1" evidence="4">
    <location>
        <begin position="70"/>
        <end position="396"/>
    </location>
</feature>
<dbReference type="InterPro" id="IPR008220">
    <property type="entry name" value="HAT_MetX-like"/>
</dbReference>
<evidence type="ECO:0000313" key="5">
    <source>
        <dbReference type="EMBL" id="KNE56871.1"/>
    </source>
</evidence>
<reference evidence="6" key="2">
    <citation type="submission" date="2009-11" db="EMBL/GenBank/DDBJ databases">
        <title>The Genome Sequence of Allomyces macrogynus strain ATCC 38327.</title>
        <authorList>
            <consortium name="The Broad Institute Genome Sequencing Platform"/>
            <person name="Russ C."/>
            <person name="Cuomo C."/>
            <person name="Shea T."/>
            <person name="Young S.K."/>
            <person name="Zeng Q."/>
            <person name="Koehrsen M."/>
            <person name="Haas B."/>
            <person name="Borodovsky M."/>
            <person name="Guigo R."/>
            <person name="Alvarado L."/>
            <person name="Berlin A."/>
            <person name="Borenstein D."/>
            <person name="Chen Z."/>
            <person name="Engels R."/>
            <person name="Freedman E."/>
            <person name="Gellesch M."/>
            <person name="Goldberg J."/>
            <person name="Griggs A."/>
            <person name="Gujja S."/>
            <person name="Heiman D."/>
            <person name="Hepburn T."/>
            <person name="Howarth C."/>
            <person name="Jen D."/>
            <person name="Larson L."/>
            <person name="Lewis B."/>
            <person name="Mehta T."/>
            <person name="Park D."/>
            <person name="Pearson M."/>
            <person name="Roberts A."/>
            <person name="Saif S."/>
            <person name="Shenoy N."/>
            <person name="Sisk P."/>
            <person name="Stolte C."/>
            <person name="Sykes S."/>
            <person name="Walk T."/>
            <person name="White J."/>
            <person name="Yandava C."/>
            <person name="Burger G."/>
            <person name="Gray M.W."/>
            <person name="Holland P.W.H."/>
            <person name="King N."/>
            <person name="Lang F.B.F."/>
            <person name="Roger A.J."/>
            <person name="Ruiz-Trillo I."/>
            <person name="Lander E."/>
            <person name="Nusbaum C."/>
        </authorList>
    </citation>
    <scope>NUCLEOTIDE SEQUENCE [LARGE SCALE GENOMIC DNA]</scope>
    <source>
        <strain evidence="6">ATCC 38327</strain>
    </source>
</reference>
<comment type="similarity">
    <text evidence="1">Belongs to the AB hydrolase superfamily. MetX family.</text>
</comment>
<dbReference type="InterPro" id="IPR000073">
    <property type="entry name" value="AB_hydrolase_1"/>
</dbReference>
<accession>A0A0L0S377</accession>
<dbReference type="Gene3D" id="3.40.50.1820">
    <property type="entry name" value="alpha/beta hydrolase"/>
    <property type="match status" value="1"/>
</dbReference>
<dbReference type="GO" id="GO:0009086">
    <property type="term" value="P:methionine biosynthetic process"/>
    <property type="evidence" value="ECO:0007669"/>
    <property type="project" value="TreeGrafter"/>
</dbReference>
<dbReference type="Proteomes" id="UP000054350">
    <property type="component" value="Unassembled WGS sequence"/>
</dbReference>
<dbReference type="GO" id="GO:0009092">
    <property type="term" value="P:homoserine metabolic process"/>
    <property type="evidence" value="ECO:0007669"/>
    <property type="project" value="TreeGrafter"/>
</dbReference>
<protein>
    <submittedName>
        <fullName evidence="5">Homoserine O-acetyltransferase</fullName>
    </submittedName>
</protein>
<keyword evidence="2 5" id="KW-0808">Transferase</keyword>
<dbReference type="OMA" id="KRITQPT"/>
<dbReference type="EMBL" id="GG745331">
    <property type="protein sequence ID" value="KNE56871.1"/>
    <property type="molecule type" value="Genomic_DNA"/>
</dbReference>
<dbReference type="PIRSF" id="PIRSF000443">
    <property type="entry name" value="Homoser_Ac_trans"/>
    <property type="match status" value="1"/>
</dbReference>
<dbReference type="Pfam" id="PF00561">
    <property type="entry name" value="Abhydrolase_1"/>
    <property type="match status" value="1"/>
</dbReference>
<dbReference type="GO" id="GO:0004414">
    <property type="term" value="F:homoserine O-acetyltransferase activity"/>
    <property type="evidence" value="ECO:0007669"/>
    <property type="project" value="TreeGrafter"/>
</dbReference>
<dbReference type="OrthoDB" id="191364at2759"/>
<dbReference type="STRING" id="578462.A0A0L0S377"/>
<dbReference type="PANTHER" id="PTHR32268">
    <property type="entry name" value="HOMOSERINE O-ACETYLTRANSFERASE"/>
    <property type="match status" value="1"/>
</dbReference>
<evidence type="ECO:0000256" key="1">
    <source>
        <dbReference type="ARBA" id="ARBA00006886"/>
    </source>
</evidence>
<evidence type="ECO:0000313" key="6">
    <source>
        <dbReference type="Proteomes" id="UP000054350"/>
    </source>
</evidence>
<name>A0A0L0S377_ALLM3</name>
<organism evidence="5 6">
    <name type="scientific">Allomyces macrogynus (strain ATCC 38327)</name>
    <name type="common">Allomyces javanicus var. macrogynus</name>
    <dbReference type="NCBI Taxonomy" id="578462"/>
    <lineage>
        <taxon>Eukaryota</taxon>
        <taxon>Fungi</taxon>
        <taxon>Fungi incertae sedis</taxon>
        <taxon>Blastocladiomycota</taxon>
        <taxon>Blastocladiomycetes</taxon>
        <taxon>Blastocladiales</taxon>
        <taxon>Blastocladiaceae</taxon>
        <taxon>Allomyces</taxon>
    </lineage>
</organism>
<dbReference type="NCBIfam" id="NF001209">
    <property type="entry name" value="PRK00175.1"/>
    <property type="match status" value="1"/>
</dbReference>
<dbReference type="AlphaFoldDB" id="A0A0L0S377"/>
<dbReference type="SUPFAM" id="SSF53474">
    <property type="entry name" value="alpha/beta-Hydrolases"/>
    <property type="match status" value="1"/>
</dbReference>
<dbReference type="InterPro" id="IPR029058">
    <property type="entry name" value="AB_hydrolase_fold"/>
</dbReference>
<feature type="active site" evidence="3">
    <location>
        <position position="390"/>
    </location>
</feature>
<evidence type="ECO:0000256" key="2">
    <source>
        <dbReference type="ARBA" id="ARBA00022679"/>
    </source>
</evidence>
<evidence type="ECO:0000256" key="3">
    <source>
        <dbReference type="PIRSR" id="PIRSR000443-1"/>
    </source>
</evidence>
<reference evidence="5 6" key="1">
    <citation type="submission" date="2009-11" db="EMBL/GenBank/DDBJ databases">
        <title>Annotation of Allomyces macrogynus ATCC 38327.</title>
        <authorList>
            <consortium name="The Broad Institute Genome Sequencing Platform"/>
            <person name="Russ C."/>
            <person name="Cuomo C."/>
            <person name="Burger G."/>
            <person name="Gray M.W."/>
            <person name="Holland P.W.H."/>
            <person name="King N."/>
            <person name="Lang F.B.F."/>
            <person name="Roger A.J."/>
            <person name="Ruiz-Trillo I."/>
            <person name="Young S.K."/>
            <person name="Zeng Q."/>
            <person name="Gargeya S."/>
            <person name="Fitzgerald M."/>
            <person name="Haas B."/>
            <person name="Abouelleil A."/>
            <person name="Alvarado L."/>
            <person name="Arachchi H.M."/>
            <person name="Berlin A."/>
            <person name="Chapman S.B."/>
            <person name="Gearin G."/>
            <person name="Goldberg J."/>
            <person name="Griggs A."/>
            <person name="Gujja S."/>
            <person name="Hansen M."/>
            <person name="Heiman D."/>
            <person name="Howarth C."/>
            <person name="Larimer J."/>
            <person name="Lui A."/>
            <person name="MacDonald P.J.P."/>
            <person name="McCowen C."/>
            <person name="Montmayeur A."/>
            <person name="Murphy C."/>
            <person name="Neiman D."/>
            <person name="Pearson M."/>
            <person name="Priest M."/>
            <person name="Roberts A."/>
            <person name="Saif S."/>
            <person name="Shea T."/>
            <person name="Sisk P."/>
            <person name="Stolte C."/>
            <person name="Sykes S."/>
            <person name="Wortman J."/>
            <person name="Nusbaum C."/>
            <person name="Birren B."/>
        </authorList>
    </citation>
    <scope>NUCLEOTIDE SEQUENCE [LARGE SCALE GENOMIC DNA]</scope>
    <source>
        <strain evidence="5 6">ATCC 38327</strain>
    </source>
</reference>
<dbReference type="VEuPathDB" id="FungiDB:AMAG_02641"/>
<feature type="active site" description="Nucleophile" evidence="3">
    <location>
        <position position="166"/>
    </location>
</feature>
<sequence length="445" mass="48188">MEPKFVTTTPASADASNRTLDPNSLNPFFSHVRDQQVAIIPSFTLDCGTTLTHAPVAYKTWGALNSDKNNVILVCHAFSGSADAAEWWSPFIGPGRMLDPRRWFIVCCNALGSPYGTASPVTIDPATNRTYGASFPRVSIRDSVRLHRHVLDQLGVKSVAFAMGGSMGGMQTLEWGNQFGAQYVRHLVPMATAGRNSAWGIAWGEVQRQAIFTDPLYMDGNYDLANPPRAGLAIARMQAMLTYRSPNAYAAKFARRATAGAVVPASDLAVKGCSHSDGAGHFTTPATKVTPGVFAAQSYLRYQGDKFVQRFDANCYVVTTRQIDTQDLARPYPDNVDPNVAYATALKRITQPTLVIAVASDVLYTVSEHEELAAGLPNGELCVIDTPEGHDGFLLELGQVTRAVTAFMRRVAPEFFDDDLDVEGEVEDAVVAADDLSDEEVLAAE</sequence>
<proteinExistence type="inferred from homology"/>
<dbReference type="NCBIfam" id="TIGR01392">
    <property type="entry name" value="homoserO_Ac_trn"/>
    <property type="match status" value="1"/>
</dbReference>
<dbReference type="eggNOG" id="ENOG502QRIX">
    <property type="taxonomic scope" value="Eukaryota"/>
</dbReference>
<feature type="active site" evidence="3">
    <location>
        <position position="361"/>
    </location>
</feature>
<keyword evidence="6" id="KW-1185">Reference proteome</keyword>
<gene>
    <name evidence="5" type="ORF">AMAG_02641</name>
</gene>